<dbReference type="Proteomes" id="UP000712600">
    <property type="component" value="Unassembled WGS sequence"/>
</dbReference>
<evidence type="ECO:0000313" key="3">
    <source>
        <dbReference type="Proteomes" id="UP000712600"/>
    </source>
</evidence>
<sequence>MGMTSLYPNFVYLVFSAEALLHSIHGDLEFLAKIIVSSNLSFLTSFLSSSSSFSHTEQRNRSVLSQRVSLDVEKSRAMTETDERMKKKRKIQEESGSNAEPAQVFPPRVVCQFRQKTAIKNEVSQSKHGLSTDVLASIFGGS</sequence>
<comment type="caution">
    <text evidence="2">The sequence shown here is derived from an EMBL/GenBank/DDBJ whole genome shotgun (WGS) entry which is preliminary data.</text>
</comment>
<feature type="region of interest" description="Disordered" evidence="1">
    <location>
        <begin position="74"/>
        <end position="101"/>
    </location>
</feature>
<evidence type="ECO:0000313" key="2">
    <source>
        <dbReference type="EMBL" id="KAF3504696.1"/>
    </source>
</evidence>
<gene>
    <name evidence="2" type="ORF">F2Q69_00044241</name>
</gene>
<evidence type="ECO:0000256" key="1">
    <source>
        <dbReference type="SAM" id="MobiDB-lite"/>
    </source>
</evidence>
<dbReference type="AlphaFoldDB" id="A0A8S9NQ25"/>
<organism evidence="2 3">
    <name type="scientific">Brassica cretica</name>
    <name type="common">Mustard</name>
    <dbReference type="NCBI Taxonomy" id="69181"/>
    <lineage>
        <taxon>Eukaryota</taxon>
        <taxon>Viridiplantae</taxon>
        <taxon>Streptophyta</taxon>
        <taxon>Embryophyta</taxon>
        <taxon>Tracheophyta</taxon>
        <taxon>Spermatophyta</taxon>
        <taxon>Magnoliopsida</taxon>
        <taxon>eudicotyledons</taxon>
        <taxon>Gunneridae</taxon>
        <taxon>Pentapetalae</taxon>
        <taxon>rosids</taxon>
        <taxon>malvids</taxon>
        <taxon>Brassicales</taxon>
        <taxon>Brassicaceae</taxon>
        <taxon>Brassiceae</taxon>
        <taxon>Brassica</taxon>
    </lineage>
</organism>
<accession>A0A8S9NQ25</accession>
<name>A0A8S9NQ25_BRACR</name>
<proteinExistence type="predicted"/>
<reference evidence="2" key="1">
    <citation type="submission" date="2019-12" db="EMBL/GenBank/DDBJ databases">
        <title>Genome sequencing and annotation of Brassica cretica.</title>
        <authorList>
            <person name="Studholme D.J."/>
            <person name="Sarris P."/>
        </authorList>
    </citation>
    <scope>NUCLEOTIDE SEQUENCE</scope>
    <source>
        <strain evidence="2">PFS-109/04</strain>
        <tissue evidence="2">Leaf</tissue>
    </source>
</reference>
<dbReference type="EMBL" id="QGKX02001621">
    <property type="protein sequence ID" value="KAF3504696.1"/>
    <property type="molecule type" value="Genomic_DNA"/>
</dbReference>
<feature type="compositionally biased region" description="Basic and acidic residues" evidence="1">
    <location>
        <begin position="74"/>
        <end position="85"/>
    </location>
</feature>
<protein>
    <submittedName>
        <fullName evidence="2">Uncharacterized protein</fullName>
    </submittedName>
</protein>